<dbReference type="STRING" id="478801.Ksed_19360"/>
<feature type="transmembrane region" description="Helical" evidence="2">
    <location>
        <begin position="98"/>
        <end position="121"/>
    </location>
</feature>
<keyword evidence="2" id="KW-0812">Transmembrane</keyword>
<dbReference type="InterPro" id="IPR025889">
    <property type="entry name" value="GSP17M-like_dom"/>
</dbReference>
<dbReference type="KEGG" id="kse:Ksed_19360"/>
<dbReference type="Pfam" id="PF11181">
    <property type="entry name" value="YflT"/>
    <property type="match status" value="1"/>
</dbReference>
<feature type="compositionally biased region" description="Basic and acidic residues" evidence="1">
    <location>
        <begin position="167"/>
        <end position="185"/>
    </location>
</feature>
<proteinExistence type="predicted"/>
<reference evidence="4 5" key="1">
    <citation type="journal article" date="2009" name="Stand. Genomic Sci.">
        <title>Complete genome sequence of Kytococcus sedentarius type strain (541).</title>
        <authorList>
            <person name="Sims D."/>
            <person name="Brettin T."/>
            <person name="Detter J.C."/>
            <person name="Han C."/>
            <person name="Lapidus A."/>
            <person name="Copeland A."/>
            <person name="Glavina Del Rio T."/>
            <person name="Nolan M."/>
            <person name="Chen F."/>
            <person name="Lucas S."/>
            <person name="Tice H."/>
            <person name="Cheng J.F."/>
            <person name="Bruce D."/>
            <person name="Goodwin L."/>
            <person name="Pitluck S."/>
            <person name="Ovchinnikova G."/>
            <person name="Pati A."/>
            <person name="Ivanova N."/>
            <person name="Mavrommatis K."/>
            <person name="Chen A."/>
            <person name="Palaniappan K."/>
            <person name="D'haeseleer P."/>
            <person name="Chain P."/>
            <person name="Bristow J."/>
            <person name="Eisen J.A."/>
            <person name="Markowitz V."/>
            <person name="Hugenholtz P."/>
            <person name="Schneider S."/>
            <person name="Goker M."/>
            <person name="Pukall R."/>
            <person name="Kyrpides N.C."/>
            <person name="Klenk H.P."/>
        </authorList>
    </citation>
    <scope>NUCLEOTIDE SEQUENCE [LARGE SCALE GENOMIC DNA]</scope>
    <source>
        <strain evidence="5">ATCC 14392 / DSM 20547 / JCM 11482 / CCUG 33030 / NBRC 15357 / NCTC 11040 / CCM 314 / 541</strain>
    </source>
</reference>
<evidence type="ECO:0000313" key="5">
    <source>
        <dbReference type="Proteomes" id="UP000006666"/>
    </source>
</evidence>
<evidence type="ECO:0000256" key="1">
    <source>
        <dbReference type="SAM" id="MobiDB-lite"/>
    </source>
</evidence>
<evidence type="ECO:0000259" key="3">
    <source>
        <dbReference type="Pfam" id="PF11181"/>
    </source>
</evidence>
<dbReference type="EMBL" id="CP001686">
    <property type="protein sequence ID" value="ACV06936.1"/>
    <property type="molecule type" value="Genomic_DNA"/>
</dbReference>
<feature type="compositionally biased region" description="Low complexity" evidence="1">
    <location>
        <begin position="190"/>
        <end position="216"/>
    </location>
</feature>
<sequence length="226" mass="24063">MGPQAGLGAGRSLLELKNPRSVATYDDYSEAQGAVDHLSDKGFPVDQLAIVGSDLRQVERVTGRLSWGRVLLGGLLSGLWLGAFVGLIMSLFSDDGFWAILATTLLAGAFFGAVWAALGYAMTRGRRDFTSVTAVVATSYEILAESAQVASARELLGLNAQATPVHEGPKRTYGEAVDEARRQERATAAGQPQYGQQEPQGHAPQGQPQYGQQPAQDPHAQRDPQG</sequence>
<feature type="domain" description="General stress protein 17M-like" evidence="3">
    <location>
        <begin position="21"/>
        <end position="93"/>
    </location>
</feature>
<organism evidence="4 5">
    <name type="scientific">Kytococcus sedentarius (strain ATCC 14392 / DSM 20547 / JCM 11482 / CCUG 33030 / NBRC 15357 / NCTC 11040 / CCM 314 / 541)</name>
    <name type="common">Micrococcus sedentarius</name>
    <dbReference type="NCBI Taxonomy" id="478801"/>
    <lineage>
        <taxon>Bacteria</taxon>
        <taxon>Bacillati</taxon>
        <taxon>Actinomycetota</taxon>
        <taxon>Actinomycetes</taxon>
        <taxon>Micrococcales</taxon>
        <taxon>Kytococcaceae</taxon>
        <taxon>Kytococcus</taxon>
    </lineage>
</organism>
<keyword evidence="2" id="KW-0472">Membrane</keyword>
<evidence type="ECO:0000313" key="4">
    <source>
        <dbReference type="EMBL" id="ACV06936.1"/>
    </source>
</evidence>
<dbReference type="eggNOG" id="ENOG5032RS7">
    <property type="taxonomic scope" value="Bacteria"/>
</dbReference>
<feature type="transmembrane region" description="Helical" evidence="2">
    <location>
        <begin position="70"/>
        <end position="92"/>
    </location>
</feature>
<accession>C7NK98</accession>
<gene>
    <name evidence="4" type="ordered locus">Ksed_19360</name>
</gene>
<dbReference type="Proteomes" id="UP000006666">
    <property type="component" value="Chromosome"/>
</dbReference>
<name>C7NK98_KYTSD</name>
<protein>
    <recommendedName>
        <fullName evidence="3">General stress protein 17M-like domain-containing protein</fullName>
    </recommendedName>
</protein>
<evidence type="ECO:0000256" key="2">
    <source>
        <dbReference type="SAM" id="Phobius"/>
    </source>
</evidence>
<dbReference type="HOGENOM" id="CLU_070264_0_1_11"/>
<keyword evidence="2" id="KW-1133">Transmembrane helix</keyword>
<feature type="region of interest" description="Disordered" evidence="1">
    <location>
        <begin position="164"/>
        <end position="226"/>
    </location>
</feature>
<keyword evidence="5" id="KW-1185">Reference proteome</keyword>
<dbReference type="AlphaFoldDB" id="C7NK98"/>